<dbReference type="InterPro" id="IPR030827">
    <property type="entry name" value="Myo_inos_IolG"/>
</dbReference>
<feature type="domain" description="GFO/IDH/MocA-like oxidoreductase" evidence="4">
    <location>
        <begin position="132"/>
        <end position="252"/>
    </location>
</feature>
<feature type="domain" description="Gfo/Idh/MocA-like oxidoreductase N-terminal" evidence="3">
    <location>
        <begin position="5"/>
        <end position="124"/>
    </location>
</feature>
<keyword evidence="2" id="KW-0560">Oxidoreductase</keyword>
<dbReference type="InterPro" id="IPR055170">
    <property type="entry name" value="GFO_IDH_MocA-like_dom"/>
</dbReference>
<dbReference type="PANTHER" id="PTHR42840:SF3">
    <property type="entry name" value="BINDING ROSSMANN FOLD OXIDOREDUCTASE, PUTATIVE (AFU_ORTHOLOGUE AFUA_2G10240)-RELATED"/>
    <property type="match status" value="1"/>
</dbReference>
<comment type="similarity">
    <text evidence="1">Belongs to the Gfo/Idh/MocA family.</text>
</comment>
<evidence type="ECO:0000313" key="5">
    <source>
        <dbReference type="EMBL" id="GIM47750.1"/>
    </source>
</evidence>
<dbReference type="NCBIfam" id="TIGR04380">
    <property type="entry name" value="myo_inos_iolG"/>
    <property type="match status" value="1"/>
</dbReference>
<keyword evidence="6" id="KW-1185">Reference proteome</keyword>
<dbReference type="Pfam" id="PF22725">
    <property type="entry name" value="GFO_IDH_MocA_C3"/>
    <property type="match status" value="1"/>
</dbReference>
<evidence type="ECO:0000256" key="2">
    <source>
        <dbReference type="ARBA" id="ARBA00023002"/>
    </source>
</evidence>
<dbReference type="GO" id="GO:0016491">
    <property type="term" value="F:oxidoreductase activity"/>
    <property type="evidence" value="ECO:0007669"/>
    <property type="project" value="UniProtKB-KW"/>
</dbReference>
<evidence type="ECO:0000313" key="6">
    <source>
        <dbReference type="Proteomes" id="UP001057291"/>
    </source>
</evidence>
<organism evidence="5 6">
    <name type="scientific">Collibacillus ludicampi</name>
    <dbReference type="NCBI Taxonomy" id="2771369"/>
    <lineage>
        <taxon>Bacteria</taxon>
        <taxon>Bacillati</taxon>
        <taxon>Bacillota</taxon>
        <taxon>Bacilli</taxon>
        <taxon>Bacillales</taxon>
        <taxon>Alicyclobacillaceae</taxon>
        <taxon>Collibacillus</taxon>
    </lineage>
</organism>
<dbReference type="Proteomes" id="UP001057291">
    <property type="component" value="Unassembled WGS sequence"/>
</dbReference>
<dbReference type="GO" id="GO:0000166">
    <property type="term" value="F:nucleotide binding"/>
    <property type="evidence" value="ECO:0007669"/>
    <property type="project" value="InterPro"/>
</dbReference>
<evidence type="ECO:0000259" key="3">
    <source>
        <dbReference type="Pfam" id="PF01408"/>
    </source>
</evidence>
<dbReference type="PANTHER" id="PTHR42840">
    <property type="entry name" value="NAD(P)-BINDING ROSSMANN-FOLD SUPERFAMILY PROTEIN-RELATED"/>
    <property type="match status" value="1"/>
</dbReference>
<dbReference type="Gene3D" id="3.40.50.720">
    <property type="entry name" value="NAD(P)-binding Rossmann-like Domain"/>
    <property type="match status" value="1"/>
</dbReference>
<comment type="caution">
    <text evidence="5">The sequence shown here is derived from an EMBL/GenBank/DDBJ whole genome shotgun (WGS) entry which is preliminary data.</text>
</comment>
<accession>A0AAV4LIY1</accession>
<sequence>MSKKINVGIIGAGKIGKLHANNLSTFAEVKIRAISDVYIDQMTDWVSTFGVDYVTTDYKDILHDPEIDAVLVCTPTKMHVEIVLEAATFKKHVFCEKPISFILEDTLKVLRAVKDAGILFQVGFVRRFDHNFKKVYELVRQGRIGTPHIIHIFSRDPEPAPKEYVKHSGGMPFDMTIHDFDMIRYLTQFEVEEVYAQGSVLIDEFFRECNDIDTAVYLLRFTNGSLGVIDNSRKAEYGYDQRVEVFGSRGSITIKNDVDNSAEVMTKEGVLSEKPKWFYLERYNEAFKEELKSFLKCIVTGQEPIVNGNDGLQAELMAHAAARSLKEGRPVKIQEILLESTGRIPRL</sequence>
<dbReference type="SUPFAM" id="SSF51735">
    <property type="entry name" value="NAD(P)-binding Rossmann-fold domains"/>
    <property type="match status" value="1"/>
</dbReference>
<dbReference type="SUPFAM" id="SSF55347">
    <property type="entry name" value="Glyceraldehyde-3-phosphate dehydrogenase-like, C-terminal domain"/>
    <property type="match status" value="1"/>
</dbReference>
<gene>
    <name evidence="5" type="ORF">DNHGIG_32990</name>
</gene>
<dbReference type="InterPro" id="IPR000683">
    <property type="entry name" value="Gfo/Idh/MocA-like_OxRdtase_N"/>
</dbReference>
<protein>
    <submittedName>
        <fullName evidence="5">Inositol 2-dehydrogenase</fullName>
    </submittedName>
</protein>
<dbReference type="EMBL" id="BOQE01000001">
    <property type="protein sequence ID" value="GIM47750.1"/>
    <property type="molecule type" value="Genomic_DNA"/>
</dbReference>
<dbReference type="RefSeq" id="WP_282200692.1">
    <property type="nucleotide sequence ID" value="NZ_BOQE01000001.1"/>
</dbReference>
<evidence type="ECO:0000259" key="4">
    <source>
        <dbReference type="Pfam" id="PF22725"/>
    </source>
</evidence>
<dbReference type="AlphaFoldDB" id="A0AAV4LIY1"/>
<reference evidence="5" key="1">
    <citation type="journal article" date="2023" name="Int. J. Syst. Evol. Microbiol.">
        <title>Collibacillus ludicampi gen. nov., sp. nov., a new soil bacterium of the family Alicyclobacillaceae.</title>
        <authorList>
            <person name="Jojima T."/>
            <person name="Ioku Y."/>
            <person name="Fukuta Y."/>
            <person name="Shirasaka N."/>
            <person name="Matsumura Y."/>
            <person name="Mori M."/>
        </authorList>
    </citation>
    <scope>NUCLEOTIDE SEQUENCE</scope>
    <source>
        <strain evidence="5">TP075</strain>
    </source>
</reference>
<dbReference type="InterPro" id="IPR036291">
    <property type="entry name" value="NAD(P)-bd_dom_sf"/>
</dbReference>
<proteinExistence type="inferred from homology"/>
<evidence type="ECO:0000256" key="1">
    <source>
        <dbReference type="ARBA" id="ARBA00010928"/>
    </source>
</evidence>
<name>A0AAV4LIY1_9BACL</name>
<dbReference type="Gene3D" id="3.30.360.10">
    <property type="entry name" value="Dihydrodipicolinate Reductase, domain 2"/>
    <property type="match status" value="1"/>
</dbReference>
<dbReference type="Pfam" id="PF01408">
    <property type="entry name" value="GFO_IDH_MocA"/>
    <property type="match status" value="1"/>
</dbReference>